<proteinExistence type="predicted"/>
<feature type="compositionally biased region" description="Basic and acidic residues" evidence="1">
    <location>
        <begin position="79"/>
        <end position="91"/>
    </location>
</feature>
<feature type="region of interest" description="Disordered" evidence="1">
    <location>
        <begin position="107"/>
        <end position="126"/>
    </location>
</feature>
<organism evidence="2 3">
    <name type="scientific">Nannocystis radixulma</name>
    <dbReference type="NCBI Taxonomy" id="2995305"/>
    <lineage>
        <taxon>Bacteria</taxon>
        <taxon>Pseudomonadati</taxon>
        <taxon>Myxococcota</taxon>
        <taxon>Polyangia</taxon>
        <taxon>Nannocystales</taxon>
        <taxon>Nannocystaceae</taxon>
        <taxon>Nannocystis</taxon>
    </lineage>
</organism>
<evidence type="ECO:0000256" key="1">
    <source>
        <dbReference type="SAM" id="MobiDB-lite"/>
    </source>
</evidence>
<feature type="region of interest" description="Disordered" evidence="1">
    <location>
        <begin position="61"/>
        <end position="99"/>
    </location>
</feature>
<accession>A0ABT5BAR6</accession>
<protein>
    <submittedName>
        <fullName evidence="2">Uncharacterized protein</fullName>
    </submittedName>
</protein>
<sequence>MHDRQVALDRRGQLEHRLELGVGVGVLEHRSQMRPVDLGALRQLRLGHLAGLAALVEVPHDHRRGEALDPDDPEAQAVEDPKHLPQHRGELGEAEQPLELLRLHADELRRTRDRQPQTLDPALHLT</sequence>
<comment type="caution">
    <text evidence="2">The sequence shown here is derived from an EMBL/GenBank/DDBJ whole genome shotgun (WGS) entry which is preliminary data.</text>
</comment>
<name>A0ABT5BAR6_9BACT</name>
<reference evidence="2 3" key="1">
    <citation type="submission" date="2022-11" db="EMBL/GenBank/DDBJ databases">
        <title>Minimal conservation of predation-associated metabolite biosynthetic gene clusters underscores biosynthetic potential of Myxococcota including descriptions for ten novel species: Archangium lansinium sp. nov., Myxococcus landrumus sp. nov., Nannocystis bai.</title>
        <authorList>
            <person name="Ahearne A."/>
            <person name="Stevens C."/>
            <person name="Dowd S."/>
        </authorList>
    </citation>
    <scope>NUCLEOTIDE SEQUENCE [LARGE SCALE GENOMIC DNA]</scope>
    <source>
        <strain evidence="2 3">NCELM</strain>
    </source>
</reference>
<gene>
    <name evidence="2" type="ORF">POL58_22470</name>
</gene>
<evidence type="ECO:0000313" key="2">
    <source>
        <dbReference type="EMBL" id="MDC0670538.1"/>
    </source>
</evidence>
<dbReference type="EMBL" id="JAQNDN010000013">
    <property type="protein sequence ID" value="MDC0670538.1"/>
    <property type="molecule type" value="Genomic_DNA"/>
</dbReference>
<dbReference type="RefSeq" id="WP_272000356.1">
    <property type="nucleotide sequence ID" value="NZ_JAQNDN010000013.1"/>
</dbReference>
<evidence type="ECO:0000313" key="3">
    <source>
        <dbReference type="Proteomes" id="UP001217838"/>
    </source>
</evidence>
<dbReference type="Proteomes" id="UP001217838">
    <property type="component" value="Unassembled WGS sequence"/>
</dbReference>
<keyword evidence="3" id="KW-1185">Reference proteome</keyword>